<dbReference type="InterPro" id="IPR011084">
    <property type="entry name" value="DRMBL"/>
</dbReference>
<protein>
    <recommendedName>
        <fullName evidence="1">DNA repair metallo-beta-lactamase domain-containing protein</fullName>
    </recommendedName>
</protein>
<keyword evidence="3" id="KW-1185">Reference proteome</keyword>
<evidence type="ECO:0000313" key="3">
    <source>
        <dbReference type="Proteomes" id="UP000828390"/>
    </source>
</evidence>
<reference evidence="2" key="2">
    <citation type="submission" date="2020-11" db="EMBL/GenBank/DDBJ databases">
        <authorList>
            <person name="McCartney M.A."/>
            <person name="Auch B."/>
            <person name="Kono T."/>
            <person name="Mallez S."/>
            <person name="Becker A."/>
            <person name="Gohl D.M."/>
            <person name="Silverstein K.A.T."/>
            <person name="Koren S."/>
            <person name="Bechman K.B."/>
            <person name="Herman A."/>
            <person name="Abrahante J.E."/>
            <person name="Garbe J."/>
        </authorList>
    </citation>
    <scope>NUCLEOTIDE SEQUENCE</scope>
    <source>
        <strain evidence="2">Duluth1</strain>
        <tissue evidence="2">Whole animal</tissue>
    </source>
</reference>
<sequence length="100" mass="11584">MYFTQFKNVSLDRIVKKIGYNLYRTCYSFHSSYTEVAELLAYLKPEAAYANVKAPSDASLAEVIIDSNLFSFCIEYPKKALSQLRDKYKIPHCRLKNSQN</sequence>
<organism evidence="2 3">
    <name type="scientific">Dreissena polymorpha</name>
    <name type="common">Zebra mussel</name>
    <name type="synonym">Mytilus polymorpha</name>
    <dbReference type="NCBI Taxonomy" id="45954"/>
    <lineage>
        <taxon>Eukaryota</taxon>
        <taxon>Metazoa</taxon>
        <taxon>Spiralia</taxon>
        <taxon>Lophotrochozoa</taxon>
        <taxon>Mollusca</taxon>
        <taxon>Bivalvia</taxon>
        <taxon>Autobranchia</taxon>
        <taxon>Heteroconchia</taxon>
        <taxon>Euheterodonta</taxon>
        <taxon>Imparidentia</taxon>
        <taxon>Neoheterodontei</taxon>
        <taxon>Myida</taxon>
        <taxon>Dreissenoidea</taxon>
        <taxon>Dreissenidae</taxon>
        <taxon>Dreissena</taxon>
    </lineage>
</organism>
<gene>
    <name evidence="2" type="ORF">DPMN_122633</name>
</gene>
<dbReference type="EMBL" id="JAIWYP010000005">
    <property type="protein sequence ID" value="KAH3820884.1"/>
    <property type="molecule type" value="Genomic_DNA"/>
</dbReference>
<dbReference type="Proteomes" id="UP000828390">
    <property type="component" value="Unassembled WGS sequence"/>
</dbReference>
<feature type="domain" description="DNA repair metallo-beta-lactamase" evidence="1">
    <location>
        <begin position="17"/>
        <end position="53"/>
    </location>
</feature>
<proteinExistence type="predicted"/>
<reference evidence="2" key="1">
    <citation type="journal article" date="2019" name="bioRxiv">
        <title>The Genome of the Zebra Mussel, Dreissena polymorpha: A Resource for Invasive Species Research.</title>
        <authorList>
            <person name="McCartney M.A."/>
            <person name="Auch B."/>
            <person name="Kono T."/>
            <person name="Mallez S."/>
            <person name="Zhang Y."/>
            <person name="Obille A."/>
            <person name="Becker A."/>
            <person name="Abrahante J.E."/>
            <person name="Garbe J."/>
            <person name="Badalamenti J.P."/>
            <person name="Herman A."/>
            <person name="Mangelson H."/>
            <person name="Liachko I."/>
            <person name="Sullivan S."/>
            <person name="Sone E.D."/>
            <person name="Koren S."/>
            <person name="Silverstein K.A.T."/>
            <person name="Beckman K.B."/>
            <person name="Gohl D.M."/>
        </authorList>
    </citation>
    <scope>NUCLEOTIDE SEQUENCE</scope>
    <source>
        <strain evidence="2">Duluth1</strain>
        <tissue evidence="2">Whole animal</tissue>
    </source>
</reference>
<dbReference type="AlphaFoldDB" id="A0A9D4GPD6"/>
<evidence type="ECO:0000259" key="1">
    <source>
        <dbReference type="Pfam" id="PF07522"/>
    </source>
</evidence>
<dbReference type="Pfam" id="PF07522">
    <property type="entry name" value="DRMBL"/>
    <property type="match status" value="1"/>
</dbReference>
<evidence type="ECO:0000313" key="2">
    <source>
        <dbReference type="EMBL" id="KAH3820884.1"/>
    </source>
</evidence>
<comment type="caution">
    <text evidence="2">The sequence shown here is derived from an EMBL/GenBank/DDBJ whole genome shotgun (WGS) entry which is preliminary data.</text>
</comment>
<name>A0A9D4GPD6_DREPO</name>
<accession>A0A9D4GPD6</accession>